<dbReference type="HOGENOM" id="CLU_039562_0_0_1"/>
<name>A0A0C3H577_OIDMZ</name>
<reference evidence="8" key="2">
    <citation type="submission" date="2015-01" db="EMBL/GenBank/DDBJ databases">
        <title>Evolutionary Origins and Diversification of the Mycorrhizal Mutualists.</title>
        <authorList>
            <consortium name="DOE Joint Genome Institute"/>
            <consortium name="Mycorrhizal Genomics Consortium"/>
            <person name="Kohler A."/>
            <person name="Kuo A."/>
            <person name="Nagy L.G."/>
            <person name="Floudas D."/>
            <person name="Copeland A."/>
            <person name="Barry K.W."/>
            <person name="Cichocki N."/>
            <person name="Veneault-Fourrey C."/>
            <person name="LaButti K."/>
            <person name="Lindquist E.A."/>
            <person name="Lipzen A."/>
            <person name="Lundell T."/>
            <person name="Morin E."/>
            <person name="Murat C."/>
            <person name="Riley R."/>
            <person name="Ohm R."/>
            <person name="Sun H."/>
            <person name="Tunlid A."/>
            <person name="Henrissat B."/>
            <person name="Grigoriev I.V."/>
            <person name="Hibbett D.S."/>
            <person name="Martin F."/>
        </authorList>
    </citation>
    <scope>NUCLEOTIDE SEQUENCE [LARGE SCALE GENOMIC DNA]</scope>
    <source>
        <strain evidence="8">Zn</strain>
    </source>
</reference>
<dbReference type="OrthoDB" id="442731at2759"/>
<dbReference type="STRING" id="913774.A0A0C3H577"/>
<evidence type="ECO:0000313" key="7">
    <source>
        <dbReference type="EMBL" id="KIM98514.1"/>
    </source>
</evidence>
<dbReference type="InParanoid" id="A0A0C3H577"/>
<evidence type="ECO:0000259" key="6">
    <source>
        <dbReference type="Pfam" id="PF00150"/>
    </source>
</evidence>
<evidence type="ECO:0000256" key="2">
    <source>
        <dbReference type="ARBA" id="ARBA00022801"/>
    </source>
</evidence>
<feature type="domain" description="Glycoside hydrolase family 5" evidence="6">
    <location>
        <begin position="63"/>
        <end position="366"/>
    </location>
</feature>
<keyword evidence="3 4" id="KW-0326">Glycosidase</keyword>
<organism evidence="7 8">
    <name type="scientific">Oidiodendron maius (strain Zn)</name>
    <dbReference type="NCBI Taxonomy" id="913774"/>
    <lineage>
        <taxon>Eukaryota</taxon>
        <taxon>Fungi</taxon>
        <taxon>Dikarya</taxon>
        <taxon>Ascomycota</taxon>
        <taxon>Pezizomycotina</taxon>
        <taxon>Leotiomycetes</taxon>
        <taxon>Leotiomycetes incertae sedis</taxon>
        <taxon>Myxotrichaceae</taxon>
        <taxon>Oidiodendron</taxon>
    </lineage>
</organism>
<feature type="signal peptide" evidence="5">
    <location>
        <begin position="1"/>
        <end position="22"/>
    </location>
</feature>
<keyword evidence="2 4" id="KW-0378">Hydrolase</keyword>
<dbReference type="EMBL" id="KN832880">
    <property type="protein sequence ID" value="KIM98514.1"/>
    <property type="molecule type" value="Genomic_DNA"/>
</dbReference>
<dbReference type="Pfam" id="PF00150">
    <property type="entry name" value="Cellulase"/>
    <property type="match status" value="1"/>
</dbReference>
<comment type="similarity">
    <text evidence="1 4">Belongs to the glycosyl hydrolase 5 (cellulase A) family.</text>
</comment>
<gene>
    <name evidence="7" type="ORF">OIDMADRAFT_128545</name>
</gene>
<dbReference type="Proteomes" id="UP000054321">
    <property type="component" value="Unassembled WGS sequence"/>
</dbReference>
<evidence type="ECO:0000313" key="8">
    <source>
        <dbReference type="Proteomes" id="UP000054321"/>
    </source>
</evidence>
<dbReference type="InterPro" id="IPR001547">
    <property type="entry name" value="Glyco_hydro_5"/>
</dbReference>
<proteinExistence type="inferred from homology"/>
<dbReference type="AlphaFoldDB" id="A0A0C3H577"/>
<evidence type="ECO:0000256" key="4">
    <source>
        <dbReference type="RuleBase" id="RU361153"/>
    </source>
</evidence>
<protein>
    <submittedName>
        <fullName evidence="7">Glycoside hydrolase family 5 protein</fullName>
    </submittedName>
</protein>
<keyword evidence="5" id="KW-0732">Signal</keyword>
<dbReference type="GO" id="GO:0004553">
    <property type="term" value="F:hydrolase activity, hydrolyzing O-glycosyl compounds"/>
    <property type="evidence" value="ECO:0007669"/>
    <property type="project" value="InterPro"/>
</dbReference>
<dbReference type="GO" id="GO:0000272">
    <property type="term" value="P:polysaccharide catabolic process"/>
    <property type="evidence" value="ECO:0007669"/>
    <property type="project" value="InterPro"/>
</dbReference>
<dbReference type="SUPFAM" id="SSF51445">
    <property type="entry name" value="(Trans)glycosidases"/>
    <property type="match status" value="1"/>
</dbReference>
<sequence>MRFSTILLAFIEATFLLSGVVSWPHVPLKTSGRWIQDSTGNVLTYAGVNWPGAADTMIPEGLQYQSIETIVGMIKSLGMNVIRLTFAIEMIDDIYNGGDVTLETSFNNVLGSSGASVYNDVLSNNPSFNSSTTRLQVFDAIAKECLKQGIYVHLDNHISKAMWCCSETDGNAWFGDTYFNVGNWKRGLEYMVTRGASWGNLISIGMRNELRTPADNSTLEADSYGWKDWYSNMVAAADIINAANPDILIFFSGLNYDTDDSPLPLASSLGGGEVFDKSSFAYKDKIVLELHNYETGTSDCSSFQQELYGYGFDALDRANTSIKNILPVVMTEWGFEQDSSGYSSTYVTCLASYLPSHHAGWMIWVIAGSYYIRSGTLDYDETWGLLSHDWSDWRYSSGVTGVLQPMISSCLATATSVAPSTSALASTSTGTRALTTASTFATVTTSIVSTSRSTTSVASSTTSAASTTVAQWGQCGGREWTGSTIVSQRKENPTNYSKH</sequence>
<evidence type="ECO:0000256" key="1">
    <source>
        <dbReference type="ARBA" id="ARBA00005641"/>
    </source>
</evidence>
<keyword evidence="8" id="KW-1185">Reference proteome</keyword>
<feature type="chain" id="PRO_5002178039" evidence="5">
    <location>
        <begin position="23"/>
        <end position="499"/>
    </location>
</feature>
<dbReference type="PANTHER" id="PTHR31263">
    <property type="entry name" value="CELLULASE FAMILY PROTEIN (AFU_ORTHOLOGUE AFUA_5G14560)"/>
    <property type="match status" value="1"/>
</dbReference>
<dbReference type="InterPro" id="IPR017853">
    <property type="entry name" value="GH"/>
</dbReference>
<accession>A0A0C3H577</accession>
<evidence type="ECO:0000256" key="5">
    <source>
        <dbReference type="SAM" id="SignalP"/>
    </source>
</evidence>
<dbReference type="PANTHER" id="PTHR31263:SF0">
    <property type="entry name" value="CELLULASE FAMILY PROTEIN (AFU_ORTHOLOGUE AFUA_5G14560)"/>
    <property type="match status" value="1"/>
</dbReference>
<reference evidence="7 8" key="1">
    <citation type="submission" date="2014-04" db="EMBL/GenBank/DDBJ databases">
        <authorList>
            <consortium name="DOE Joint Genome Institute"/>
            <person name="Kuo A."/>
            <person name="Martino E."/>
            <person name="Perotto S."/>
            <person name="Kohler A."/>
            <person name="Nagy L.G."/>
            <person name="Floudas D."/>
            <person name="Copeland A."/>
            <person name="Barry K.W."/>
            <person name="Cichocki N."/>
            <person name="Veneault-Fourrey C."/>
            <person name="LaButti K."/>
            <person name="Lindquist E.A."/>
            <person name="Lipzen A."/>
            <person name="Lundell T."/>
            <person name="Morin E."/>
            <person name="Murat C."/>
            <person name="Sun H."/>
            <person name="Tunlid A."/>
            <person name="Henrissat B."/>
            <person name="Grigoriev I.V."/>
            <person name="Hibbett D.S."/>
            <person name="Martin F."/>
            <person name="Nordberg H.P."/>
            <person name="Cantor M.N."/>
            <person name="Hua S.X."/>
        </authorList>
    </citation>
    <scope>NUCLEOTIDE SEQUENCE [LARGE SCALE GENOMIC DNA]</scope>
    <source>
        <strain evidence="7 8">Zn</strain>
    </source>
</reference>
<evidence type="ECO:0000256" key="3">
    <source>
        <dbReference type="ARBA" id="ARBA00023295"/>
    </source>
</evidence>
<dbReference type="Gene3D" id="3.20.20.80">
    <property type="entry name" value="Glycosidases"/>
    <property type="match status" value="1"/>
</dbReference>